<accession>A0ABY6G432</accession>
<gene>
    <name evidence="1" type="ORF">BRM3_02935</name>
</gene>
<dbReference type="Proteomes" id="UP001164305">
    <property type="component" value="Chromosome"/>
</dbReference>
<name>A0ABY6G432_9MICO</name>
<reference evidence="1" key="1">
    <citation type="submission" date="2022-10" db="EMBL/GenBank/DDBJ databases">
        <title>Whole-Genome Sequencing of Brachybacterium huguangmaarense BRM-3, Isolated from Betula schmidtii.</title>
        <authorList>
            <person name="Haam D."/>
        </authorList>
    </citation>
    <scope>NUCLEOTIDE SEQUENCE</scope>
    <source>
        <strain evidence="1">BRM-3</strain>
    </source>
</reference>
<proteinExistence type="predicted"/>
<keyword evidence="2" id="KW-1185">Reference proteome</keyword>
<evidence type="ECO:0000313" key="1">
    <source>
        <dbReference type="EMBL" id="UYG17404.1"/>
    </source>
</evidence>
<dbReference type="RefSeq" id="WP_263594613.1">
    <property type="nucleotide sequence ID" value="NZ_CP107020.1"/>
</dbReference>
<evidence type="ECO:0000313" key="2">
    <source>
        <dbReference type="Proteomes" id="UP001164305"/>
    </source>
</evidence>
<sequence>MVEEYSRRSGPWAMCRREAWNGLEPSAAERLVLELYDRVTGTDSVPRSPENGHRAES</sequence>
<protein>
    <submittedName>
        <fullName evidence="1">Uncharacterized protein</fullName>
    </submittedName>
</protein>
<dbReference type="EMBL" id="CP107020">
    <property type="protein sequence ID" value="UYG17404.1"/>
    <property type="molecule type" value="Genomic_DNA"/>
</dbReference>
<organism evidence="1 2">
    <name type="scientific">Brachybacterium huguangmaarense</name>
    <dbReference type="NCBI Taxonomy" id="1652028"/>
    <lineage>
        <taxon>Bacteria</taxon>
        <taxon>Bacillati</taxon>
        <taxon>Actinomycetota</taxon>
        <taxon>Actinomycetes</taxon>
        <taxon>Micrococcales</taxon>
        <taxon>Dermabacteraceae</taxon>
        <taxon>Brachybacterium</taxon>
    </lineage>
</organism>